<sequence length="87" mass="9776">MDVEIAPSNINNVRLKLKRLAERGILVETEQGLFTLPRPQPLRRAATSLLSPTERPNRASPQMPPLGALGRADERTHLPARRETRCE</sequence>
<evidence type="ECO:0000256" key="1">
    <source>
        <dbReference type="SAM" id="MobiDB-lite"/>
    </source>
</evidence>
<proteinExistence type="predicted"/>
<accession>A0AAU8K875</accession>
<dbReference type="RefSeq" id="WP_354645198.1">
    <property type="nucleotide sequence ID" value="NZ_CP159872.1"/>
</dbReference>
<evidence type="ECO:0000313" key="2">
    <source>
        <dbReference type="EMBL" id="XCM84261.1"/>
    </source>
</evidence>
<reference evidence="2" key="1">
    <citation type="submission" date="2024-06" db="EMBL/GenBank/DDBJ databases">
        <title>The genome sequences of Kitasatospora sp. strain HUAS MG31.</title>
        <authorList>
            <person name="Mo P."/>
        </authorList>
    </citation>
    <scope>NUCLEOTIDE SEQUENCE</scope>
    <source>
        <strain evidence="2">HUAS MG31</strain>
    </source>
</reference>
<dbReference type="EMBL" id="CP159872">
    <property type="protein sequence ID" value="XCM84261.1"/>
    <property type="molecule type" value="Genomic_DNA"/>
</dbReference>
<gene>
    <name evidence="2" type="ORF">ABWK59_00305</name>
</gene>
<protein>
    <submittedName>
        <fullName evidence="2">Uncharacterized protein</fullName>
    </submittedName>
</protein>
<feature type="region of interest" description="Disordered" evidence="1">
    <location>
        <begin position="48"/>
        <end position="87"/>
    </location>
</feature>
<dbReference type="KEGG" id="kcm:ABWK59_00305"/>
<dbReference type="AlphaFoldDB" id="A0AAU8K875"/>
<organism evidence="2">
    <name type="scientific">Kitasatospora camelliae</name>
    <dbReference type="NCBI Taxonomy" id="3156397"/>
    <lineage>
        <taxon>Bacteria</taxon>
        <taxon>Bacillati</taxon>
        <taxon>Actinomycetota</taxon>
        <taxon>Actinomycetes</taxon>
        <taxon>Kitasatosporales</taxon>
        <taxon>Streptomycetaceae</taxon>
        <taxon>Kitasatospora</taxon>
    </lineage>
</organism>
<feature type="compositionally biased region" description="Basic and acidic residues" evidence="1">
    <location>
        <begin position="71"/>
        <end position="87"/>
    </location>
</feature>
<name>A0AAU8K875_9ACTN</name>